<sequence length="67" mass="7298">IFTDNSGAITRALDPSIHPSQLVSIHACTTARQFLAASPANAIEFWWCPSHKGIWPNEIADKHAKSA</sequence>
<name>A0ACD3ARC5_9AGAR</name>
<organism evidence="1 2">
    <name type="scientific">Pluteus cervinus</name>
    <dbReference type="NCBI Taxonomy" id="181527"/>
    <lineage>
        <taxon>Eukaryota</taxon>
        <taxon>Fungi</taxon>
        <taxon>Dikarya</taxon>
        <taxon>Basidiomycota</taxon>
        <taxon>Agaricomycotina</taxon>
        <taxon>Agaricomycetes</taxon>
        <taxon>Agaricomycetidae</taxon>
        <taxon>Agaricales</taxon>
        <taxon>Pluteineae</taxon>
        <taxon>Pluteaceae</taxon>
        <taxon>Pluteus</taxon>
    </lineage>
</organism>
<feature type="non-terminal residue" evidence="1">
    <location>
        <position position="67"/>
    </location>
</feature>
<dbReference type="Proteomes" id="UP000308600">
    <property type="component" value="Unassembled WGS sequence"/>
</dbReference>
<feature type="non-terminal residue" evidence="1">
    <location>
        <position position="1"/>
    </location>
</feature>
<gene>
    <name evidence="1" type="ORF">BDN72DRAFT_739634</name>
</gene>
<proteinExistence type="predicted"/>
<dbReference type="EMBL" id="ML208350">
    <property type="protein sequence ID" value="TFK68493.1"/>
    <property type="molecule type" value="Genomic_DNA"/>
</dbReference>
<keyword evidence="2" id="KW-1185">Reference proteome</keyword>
<accession>A0ACD3ARC5</accession>
<protein>
    <submittedName>
        <fullName evidence="1">Uncharacterized protein</fullName>
    </submittedName>
</protein>
<reference evidence="1 2" key="1">
    <citation type="journal article" date="2019" name="Nat. Ecol. Evol.">
        <title>Megaphylogeny resolves global patterns of mushroom evolution.</title>
        <authorList>
            <person name="Varga T."/>
            <person name="Krizsan K."/>
            <person name="Foldi C."/>
            <person name="Dima B."/>
            <person name="Sanchez-Garcia M."/>
            <person name="Sanchez-Ramirez S."/>
            <person name="Szollosi G.J."/>
            <person name="Szarkandi J.G."/>
            <person name="Papp V."/>
            <person name="Albert L."/>
            <person name="Andreopoulos W."/>
            <person name="Angelini C."/>
            <person name="Antonin V."/>
            <person name="Barry K.W."/>
            <person name="Bougher N.L."/>
            <person name="Buchanan P."/>
            <person name="Buyck B."/>
            <person name="Bense V."/>
            <person name="Catcheside P."/>
            <person name="Chovatia M."/>
            <person name="Cooper J."/>
            <person name="Damon W."/>
            <person name="Desjardin D."/>
            <person name="Finy P."/>
            <person name="Geml J."/>
            <person name="Haridas S."/>
            <person name="Hughes K."/>
            <person name="Justo A."/>
            <person name="Karasinski D."/>
            <person name="Kautmanova I."/>
            <person name="Kiss B."/>
            <person name="Kocsube S."/>
            <person name="Kotiranta H."/>
            <person name="LaButti K.M."/>
            <person name="Lechner B.E."/>
            <person name="Liimatainen K."/>
            <person name="Lipzen A."/>
            <person name="Lukacs Z."/>
            <person name="Mihaltcheva S."/>
            <person name="Morgado L.N."/>
            <person name="Niskanen T."/>
            <person name="Noordeloos M.E."/>
            <person name="Ohm R.A."/>
            <person name="Ortiz-Santana B."/>
            <person name="Ovrebo C."/>
            <person name="Racz N."/>
            <person name="Riley R."/>
            <person name="Savchenko A."/>
            <person name="Shiryaev A."/>
            <person name="Soop K."/>
            <person name="Spirin V."/>
            <person name="Szebenyi C."/>
            <person name="Tomsovsky M."/>
            <person name="Tulloss R.E."/>
            <person name="Uehling J."/>
            <person name="Grigoriev I.V."/>
            <person name="Vagvolgyi C."/>
            <person name="Papp T."/>
            <person name="Martin F.M."/>
            <person name="Miettinen O."/>
            <person name="Hibbett D.S."/>
            <person name="Nagy L.G."/>
        </authorList>
    </citation>
    <scope>NUCLEOTIDE SEQUENCE [LARGE SCALE GENOMIC DNA]</scope>
    <source>
        <strain evidence="1 2">NL-1719</strain>
    </source>
</reference>
<evidence type="ECO:0000313" key="1">
    <source>
        <dbReference type="EMBL" id="TFK68493.1"/>
    </source>
</evidence>
<evidence type="ECO:0000313" key="2">
    <source>
        <dbReference type="Proteomes" id="UP000308600"/>
    </source>
</evidence>